<evidence type="ECO:0000313" key="7">
    <source>
        <dbReference type="Proteomes" id="UP001277561"/>
    </source>
</evidence>
<evidence type="ECO:0000313" key="6">
    <source>
        <dbReference type="Proteomes" id="UP000237447"/>
    </source>
</evidence>
<reference evidence="4" key="1">
    <citation type="submission" date="2016-10" db="EMBL/GenBank/DDBJ databases">
        <authorList>
            <person name="de Groot N.N."/>
        </authorList>
    </citation>
    <scope>NUCLEOTIDE SEQUENCE [LARGE SCALE GENOMIC DNA]</scope>
    <source>
        <strain evidence="4">DSM25559</strain>
    </source>
</reference>
<sequence length="230" mass="25615">MTSRTLYSLCGSDHARPFSPHCWKTVLSLAHKGLDFEERPLAFTAIPGVENGFSKLVPILRDGDQLIKDSFDIALYLDDAYPDAPSLFNGEGGKSLARFVESWSQTQLHPAIVKIAVLDIHDMLDETDKTYFRESRKAFFGKSIEEIAANREEEIAAFPAKLEPIRRMLSFQPFIGGDSPLFADYIVFGALQWARVTAGVGLFGQKDPVSDWFERCLDLHGARGRSVTAA</sequence>
<evidence type="ECO:0000259" key="1">
    <source>
        <dbReference type="PROSITE" id="PS50404"/>
    </source>
</evidence>
<dbReference type="InterPro" id="IPR036249">
    <property type="entry name" value="Thioredoxin-like_sf"/>
</dbReference>
<dbReference type="Gene3D" id="3.40.30.10">
    <property type="entry name" value="Glutaredoxin"/>
    <property type="match status" value="1"/>
</dbReference>
<evidence type="ECO:0000313" key="3">
    <source>
        <dbReference type="EMBL" id="POO51604.1"/>
    </source>
</evidence>
<dbReference type="Proteomes" id="UP000187891">
    <property type="component" value="Unassembled WGS sequence"/>
</dbReference>
<evidence type="ECO:0000313" key="4">
    <source>
        <dbReference type="EMBL" id="SCX35049.1"/>
    </source>
</evidence>
<proteinExistence type="predicted"/>
<dbReference type="EMBL" id="FMUE01000018">
    <property type="protein sequence ID" value="SCX35049.1"/>
    <property type="molecule type" value="Genomic_DNA"/>
</dbReference>
<dbReference type="EMBL" id="JAVRAD010000004">
    <property type="protein sequence ID" value="MDX8329996.1"/>
    <property type="molecule type" value="Genomic_DNA"/>
</dbReference>
<dbReference type="EMBL" id="NXEJ01000006">
    <property type="protein sequence ID" value="POO51604.1"/>
    <property type="molecule type" value="Genomic_DNA"/>
</dbReference>
<organism evidence="4 5">
    <name type="scientific">Agrobacterium rosae</name>
    <dbReference type="NCBI Taxonomy" id="1972867"/>
    <lineage>
        <taxon>Bacteria</taxon>
        <taxon>Pseudomonadati</taxon>
        <taxon>Pseudomonadota</taxon>
        <taxon>Alphaproteobacteria</taxon>
        <taxon>Hyphomicrobiales</taxon>
        <taxon>Rhizobiaceae</taxon>
        <taxon>Rhizobium/Agrobacterium group</taxon>
        <taxon>Agrobacterium</taxon>
    </lineage>
</organism>
<name>A0A1R3U1V2_9HYPH</name>
<reference evidence="5" key="2">
    <citation type="submission" date="2016-10" db="EMBL/GenBank/DDBJ databases">
        <authorList>
            <person name="Wibberg D."/>
        </authorList>
    </citation>
    <scope>NUCLEOTIDE SEQUENCE [LARGE SCALE GENOMIC DNA]</scope>
</reference>
<evidence type="ECO:0000313" key="2">
    <source>
        <dbReference type="EMBL" id="MDX8329996.1"/>
    </source>
</evidence>
<accession>A0A1R3U1V2</accession>
<reference evidence="2 7" key="4">
    <citation type="journal article" date="2023" name="Phytobiomes J">
        <title>Deciphering the key players within the bacterial microbiota associated with aerial crown gall tumors on rhododendron: Insights into the gallobiome.</title>
        <authorList>
            <person name="Kuzmanovic N."/>
            <person name="Nesme J."/>
            <person name="Wolf J."/>
            <person name="Neumann-Schaal M."/>
            <person name="Petersen J."/>
            <person name="Fernandez-Gnecco G."/>
            <person name="Sproeer C."/>
            <person name="Bunk B."/>
            <person name="Overmann J."/>
            <person name="Sorensen S.J."/>
            <person name="Idczak E."/>
            <person name="Smalla K."/>
        </authorList>
    </citation>
    <scope>NUCLEOTIDE SEQUENCE [LARGE SCALE GENOMIC DNA]</scope>
    <source>
        <strain evidence="2">Rho-14.1</strain>
        <strain evidence="7">rho-14.1</strain>
    </source>
</reference>
<dbReference type="Proteomes" id="UP001277561">
    <property type="component" value="Unassembled WGS sequence"/>
</dbReference>
<dbReference type="RefSeq" id="WP_077122742.1">
    <property type="nucleotide sequence ID" value="NZ_CP192764.1"/>
</dbReference>
<dbReference type="Gene3D" id="1.20.1050.10">
    <property type="match status" value="1"/>
</dbReference>
<accession>A0A2S4ED66</accession>
<dbReference type="InterPro" id="IPR004045">
    <property type="entry name" value="Glutathione_S-Trfase_N"/>
</dbReference>
<dbReference type="Pfam" id="PF13409">
    <property type="entry name" value="GST_N_2"/>
    <property type="match status" value="1"/>
</dbReference>
<dbReference type="SUPFAM" id="SSF47616">
    <property type="entry name" value="GST C-terminal domain-like"/>
    <property type="match status" value="1"/>
</dbReference>
<keyword evidence="7" id="KW-1185">Reference proteome</keyword>
<feature type="domain" description="GST N-terminal" evidence="1">
    <location>
        <begin position="9"/>
        <end position="85"/>
    </location>
</feature>
<evidence type="ECO:0000313" key="5">
    <source>
        <dbReference type="Proteomes" id="UP000187891"/>
    </source>
</evidence>
<dbReference type="STRING" id="1907666.DSM25559_4771"/>
<protein>
    <submittedName>
        <fullName evidence="4">Beta-aryl ether cleaving enzyme</fullName>
    </submittedName>
    <submittedName>
        <fullName evidence="3">Beta-aryl ether-cleaving protein</fullName>
    </submittedName>
    <submittedName>
        <fullName evidence="2">Glutathione S-transferase family protein</fullName>
    </submittedName>
</protein>
<dbReference type="CDD" id="cd03202">
    <property type="entry name" value="GST_C_etherase_LigE"/>
    <property type="match status" value="1"/>
</dbReference>
<dbReference type="CDD" id="cd03038">
    <property type="entry name" value="GST_N_etherase_LigE"/>
    <property type="match status" value="1"/>
</dbReference>
<dbReference type="GeneID" id="86880444"/>
<dbReference type="Pfam" id="PF22041">
    <property type="entry name" value="GST_C_7"/>
    <property type="match status" value="1"/>
</dbReference>
<reference evidence="3 6" key="3">
    <citation type="journal article" date="2018" name="Syst. Appl. Microbiol.">
        <title>Agrobacterium rosae sp. nov., isolated from galls on different agricultural crops.</title>
        <authorList>
            <person name="Kuzmanovic N."/>
            <person name="Pulawska J."/>
            <person name="Smalla K."/>
            <person name="Nesme X."/>
        </authorList>
    </citation>
    <scope>NUCLEOTIDE SEQUENCE [LARGE SCALE GENOMIC DNA]</scope>
    <source>
        <strain evidence="3 6">NCPPB 1650</strain>
    </source>
</reference>
<dbReference type="AlphaFoldDB" id="A0A1R3U1V2"/>
<dbReference type="PROSITE" id="PS50404">
    <property type="entry name" value="GST_NTER"/>
    <property type="match status" value="1"/>
</dbReference>
<dbReference type="SUPFAM" id="SSF52833">
    <property type="entry name" value="Thioredoxin-like"/>
    <property type="match status" value="1"/>
</dbReference>
<dbReference type="Proteomes" id="UP000237447">
    <property type="component" value="Unassembled WGS sequence"/>
</dbReference>
<gene>
    <name evidence="4" type="primary">ligE</name>
    <name evidence="3" type="ORF">CPJ18_14090</name>
    <name evidence="4" type="ORF">DSM25559_4771</name>
    <name evidence="2" type="ORF">RMS29_12215</name>
</gene>
<dbReference type="InterPro" id="IPR036282">
    <property type="entry name" value="Glutathione-S-Trfase_C_sf"/>
</dbReference>
<dbReference type="InterPro" id="IPR054416">
    <property type="entry name" value="GST_UstS-like_C"/>
</dbReference>